<evidence type="ECO:0000256" key="9">
    <source>
        <dbReference type="ARBA" id="ARBA00022840"/>
    </source>
</evidence>
<feature type="short sequence motif" description="Q motif" evidence="12">
    <location>
        <begin position="305"/>
        <end position="333"/>
    </location>
</feature>
<gene>
    <name evidence="17" type="ORF">Agub_g8722</name>
</gene>
<evidence type="ECO:0000256" key="12">
    <source>
        <dbReference type="PROSITE-ProRule" id="PRU00552"/>
    </source>
</evidence>
<dbReference type="PROSITE" id="PS51192">
    <property type="entry name" value="HELICASE_ATP_BIND_1"/>
    <property type="match status" value="1"/>
</dbReference>
<dbReference type="GO" id="GO:0005524">
    <property type="term" value="F:ATP binding"/>
    <property type="evidence" value="ECO:0007669"/>
    <property type="project" value="UniProtKB-KW"/>
</dbReference>
<evidence type="ECO:0000259" key="14">
    <source>
        <dbReference type="PROSITE" id="PS51192"/>
    </source>
</evidence>
<feature type="domain" description="Helicase ATP-binding" evidence="14">
    <location>
        <begin position="336"/>
        <end position="539"/>
    </location>
</feature>
<feature type="domain" description="Helicase C-terminal" evidence="15">
    <location>
        <begin position="575"/>
        <end position="743"/>
    </location>
</feature>
<feature type="region of interest" description="Disordered" evidence="13">
    <location>
        <begin position="203"/>
        <end position="281"/>
    </location>
</feature>
<comment type="function">
    <text evidence="11">ATP-dependent RNA helicase required for 60S ribosomal subunit synthesis. Involved in efficient pre-rRNA processing, predominantly at site A3, which is necessary for the normal formation of 25S and 5.8S rRNAs.</text>
</comment>
<reference evidence="17 18" key="1">
    <citation type="journal article" date="2021" name="Sci. Rep.">
        <title>Genome sequencing of the multicellular alga Astrephomene provides insights into convergent evolution of germ-soma differentiation.</title>
        <authorList>
            <person name="Yamashita S."/>
            <person name="Yamamoto K."/>
            <person name="Matsuzaki R."/>
            <person name="Suzuki S."/>
            <person name="Yamaguchi H."/>
            <person name="Hirooka S."/>
            <person name="Minakuchi Y."/>
            <person name="Miyagishima S."/>
            <person name="Kawachi M."/>
            <person name="Toyoda A."/>
            <person name="Nozaki H."/>
        </authorList>
    </citation>
    <scope>NUCLEOTIDE SEQUENCE [LARGE SCALE GENOMIC DNA]</scope>
    <source>
        <strain evidence="17 18">NIES-4017</strain>
    </source>
</reference>
<evidence type="ECO:0000256" key="7">
    <source>
        <dbReference type="ARBA" id="ARBA00022801"/>
    </source>
</evidence>
<feature type="compositionally biased region" description="Acidic residues" evidence="13">
    <location>
        <begin position="218"/>
        <end position="227"/>
    </location>
</feature>
<evidence type="ECO:0000256" key="1">
    <source>
        <dbReference type="ARBA" id="ARBA00004604"/>
    </source>
</evidence>
<evidence type="ECO:0000259" key="15">
    <source>
        <dbReference type="PROSITE" id="PS51194"/>
    </source>
</evidence>
<dbReference type="SMART" id="SM00490">
    <property type="entry name" value="HELICc"/>
    <property type="match status" value="1"/>
</dbReference>
<evidence type="ECO:0000256" key="4">
    <source>
        <dbReference type="ARBA" id="ARBA00022517"/>
    </source>
</evidence>
<evidence type="ECO:0000313" key="18">
    <source>
        <dbReference type="Proteomes" id="UP001054857"/>
    </source>
</evidence>
<dbReference type="Pfam" id="PF00271">
    <property type="entry name" value="Helicase_C"/>
    <property type="match status" value="1"/>
</dbReference>
<feature type="region of interest" description="Disordered" evidence="13">
    <location>
        <begin position="136"/>
        <end position="166"/>
    </location>
</feature>
<dbReference type="PANTHER" id="PTHR47958">
    <property type="entry name" value="ATP-DEPENDENT RNA HELICASE DBP3"/>
    <property type="match status" value="1"/>
</dbReference>
<evidence type="ECO:0000256" key="10">
    <source>
        <dbReference type="ARBA" id="ARBA00023242"/>
    </source>
</evidence>
<dbReference type="Gene3D" id="3.40.50.300">
    <property type="entry name" value="P-loop containing nucleotide triphosphate hydrolases"/>
    <property type="match status" value="2"/>
</dbReference>
<evidence type="ECO:0000256" key="8">
    <source>
        <dbReference type="ARBA" id="ARBA00022806"/>
    </source>
</evidence>
<proteinExistence type="inferred from homology"/>
<feature type="compositionally biased region" description="Basic and acidic residues" evidence="13">
    <location>
        <begin position="803"/>
        <end position="825"/>
    </location>
</feature>
<dbReference type="GO" id="GO:0003676">
    <property type="term" value="F:nucleic acid binding"/>
    <property type="evidence" value="ECO:0007669"/>
    <property type="project" value="InterPro"/>
</dbReference>
<dbReference type="InterPro" id="IPR011545">
    <property type="entry name" value="DEAD/DEAH_box_helicase_dom"/>
</dbReference>
<dbReference type="GO" id="GO:0003724">
    <property type="term" value="F:RNA helicase activity"/>
    <property type="evidence" value="ECO:0007669"/>
    <property type="project" value="UniProtKB-EC"/>
</dbReference>
<dbReference type="InterPro" id="IPR000629">
    <property type="entry name" value="RNA-helicase_DEAD-box_CS"/>
</dbReference>
<feature type="domain" description="DEAD-box RNA helicase Q" evidence="16">
    <location>
        <begin position="305"/>
        <end position="333"/>
    </location>
</feature>
<feature type="region of interest" description="Disordered" evidence="13">
    <location>
        <begin position="776"/>
        <end position="842"/>
    </location>
</feature>
<evidence type="ECO:0000256" key="6">
    <source>
        <dbReference type="ARBA" id="ARBA00022741"/>
    </source>
</evidence>
<dbReference type="EC" id="3.6.4.13" evidence="3"/>
<keyword evidence="6" id="KW-0547">Nucleotide-binding</keyword>
<keyword evidence="7" id="KW-0378">Hydrolase</keyword>
<dbReference type="Pfam" id="PF00270">
    <property type="entry name" value="DEAD"/>
    <property type="match status" value="1"/>
</dbReference>
<comment type="similarity">
    <text evidence="2">Belongs to the DEAD box helicase family. DDX5/DBP2 subfamily.</text>
</comment>
<dbReference type="SMART" id="SM00487">
    <property type="entry name" value="DEXDc"/>
    <property type="match status" value="1"/>
</dbReference>
<dbReference type="InterPro" id="IPR044742">
    <property type="entry name" value="DEAD/DEAH_RhlB"/>
</dbReference>
<evidence type="ECO:0000256" key="2">
    <source>
        <dbReference type="ARBA" id="ARBA00009334"/>
    </source>
</evidence>
<feature type="compositionally biased region" description="Basic and acidic residues" evidence="13">
    <location>
        <begin position="776"/>
        <end position="786"/>
    </location>
</feature>
<dbReference type="InterPro" id="IPR014014">
    <property type="entry name" value="RNA_helicase_DEAD_Q_motif"/>
</dbReference>
<comment type="caution">
    <text evidence="17">The sequence shown here is derived from an EMBL/GenBank/DDBJ whole genome shotgun (WGS) entry which is preliminary data.</text>
</comment>
<dbReference type="SUPFAM" id="SSF52540">
    <property type="entry name" value="P-loop containing nucleoside triphosphate hydrolases"/>
    <property type="match status" value="1"/>
</dbReference>
<sequence>MTYGRGFQAAARCAGLLRSAGRSGGYMAFESVTRSAVRITGVCSPTAWTAQASQAQQRFAAAQPTYGFAAQGIQNAVDSGASSTETGTVTGCSSGAVAAAGEDGECLPSGDSEGVLPRNKKELIRAPPWAPSVASSFSRQLTSPSGHKLQQPQLPSYTAGALHSGSSCTGVLRPQAHAQQRYQLASPAAQPAAARLFGTQASAAVRGKGSGRRAARDDDSDVDEELPEAVPTFRHPSRPGHSVPSPHRGTQPAGSDAAAAMKGSGVGHKEAAAAAKQEEGHLSAAEYRERHGIQVDDPACPDPYQTFEDAPFPPTVMRVLEEARYGAPSAIQAQAWPIALAGRDLVAIASTGSGKTLGYLLPALLQIQARGGDPALGPSALVLAPTRELARQIEDEAMRFSRVLMGAGAADQDHHDMHGRRGSGSRRGEAAGTPLRTVCLYGGAARGNQLAAMRRRPHLIIATPGRLLDFVESGEINIGQVSFLVLDEADRMLDMGFEPQIASIARNLPPGRQTLFFSATWPTSVREAAAQFASQRPVHVFIGDVQAKPVAATTIKQRVQIVEGREKLQALEAYLRTQLLESESEEGKQQQRRRGGDRRGGERDEEPGRRAIVFCRTKAGCDHLAFEINSTMPFQAASLHGDKSQAAREYALQKFRSGKVPVLVATDVAARGLDIPHVTAVVNYEMPDEIEMYVHRIGRTGRAGASGDSLALITPRDTFIARPLVSVLEGAGQEVPEALHELAAEAARSKKVGQSRNKPATGMWKRSWGNVEVLMREHGRSSRGRDEWDDEEREHSRPRHHHADNWRHGGGREGGGREGRGREGAGRGSYRRSQSGGREDEW</sequence>
<dbReference type="AlphaFoldDB" id="A0AAD3DUS7"/>
<evidence type="ECO:0000256" key="11">
    <source>
        <dbReference type="ARBA" id="ARBA00037449"/>
    </source>
</evidence>
<dbReference type="GO" id="GO:0016787">
    <property type="term" value="F:hydrolase activity"/>
    <property type="evidence" value="ECO:0007669"/>
    <property type="project" value="UniProtKB-KW"/>
</dbReference>
<comment type="subcellular location">
    <subcellularLocation>
        <location evidence="1">Nucleus</location>
        <location evidence="1">Nucleolus</location>
    </subcellularLocation>
</comment>
<dbReference type="PROSITE" id="PS51195">
    <property type="entry name" value="Q_MOTIF"/>
    <property type="match status" value="1"/>
</dbReference>
<feature type="compositionally biased region" description="Basic and acidic residues" evidence="13">
    <location>
        <begin position="267"/>
        <end position="281"/>
    </location>
</feature>
<dbReference type="EMBL" id="BMAR01000016">
    <property type="protein sequence ID" value="GFR47037.1"/>
    <property type="molecule type" value="Genomic_DNA"/>
</dbReference>
<dbReference type="InterPro" id="IPR027417">
    <property type="entry name" value="P-loop_NTPase"/>
</dbReference>
<keyword evidence="8" id="KW-0347">Helicase</keyword>
<dbReference type="CDD" id="cd18787">
    <property type="entry name" value="SF2_C_DEAD"/>
    <property type="match status" value="1"/>
</dbReference>
<dbReference type="PROSITE" id="PS51194">
    <property type="entry name" value="HELICASE_CTER"/>
    <property type="match status" value="1"/>
</dbReference>
<feature type="compositionally biased region" description="Polar residues" evidence="13">
    <location>
        <begin position="136"/>
        <end position="156"/>
    </location>
</feature>
<dbReference type="InterPro" id="IPR014001">
    <property type="entry name" value="Helicase_ATP-bd"/>
</dbReference>
<evidence type="ECO:0000256" key="13">
    <source>
        <dbReference type="SAM" id="MobiDB-lite"/>
    </source>
</evidence>
<evidence type="ECO:0000256" key="5">
    <source>
        <dbReference type="ARBA" id="ARBA00022552"/>
    </source>
</evidence>
<feature type="compositionally biased region" description="Basic and acidic residues" evidence="13">
    <location>
        <begin position="597"/>
        <end position="606"/>
    </location>
</feature>
<keyword evidence="4" id="KW-0690">Ribosome biogenesis</keyword>
<evidence type="ECO:0000256" key="3">
    <source>
        <dbReference type="ARBA" id="ARBA00012552"/>
    </source>
</evidence>
<feature type="region of interest" description="Disordered" evidence="13">
    <location>
        <begin position="411"/>
        <end position="430"/>
    </location>
</feature>
<feature type="region of interest" description="Disordered" evidence="13">
    <location>
        <begin position="582"/>
        <end position="606"/>
    </location>
</feature>
<dbReference type="PROSITE" id="PS00039">
    <property type="entry name" value="DEAD_ATP_HELICASE"/>
    <property type="match status" value="1"/>
</dbReference>
<accession>A0AAD3DUS7</accession>
<dbReference type="Proteomes" id="UP001054857">
    <property type="component" value="Unassembled WGS sequence"/>
</dbReference>
<protein>
    <recommendedName>
        <fullName evidence="3">RNA helicase</fullName>
        <ecNumber evidence="3">3.6.4.13</ecNumber>
    </recommendedName>
</protein>
<keyword evidence="18" id="KW-1185">Reference proteome</keyword>
<organism evidence="17 18">
    <name type="scientific">Astrephomene gubernaculifera</name>
    <dbReference type="NCBI Taxonomy" id="47775"/>
    <lineage>
        <taxon>Eukaryota</taxon>
        <taxon>Viridiplantae</taxon>
        <taxon>Chlorophyta</taxon>
        <taxon>core chlorophytes</taxon>
        <taxon>Chlorophyceae</taxon>
        <taxon>CS clade</taxon>
        <taxon>Chlamydomonadales</taxon>
        <taxon>Astrephomenaceae</taxon>
        <taxon>Astrephomene</taxon>
    </lineage>
</organism>
<keyword evidence="10" id="KW-0539">Nucleus</keyword>
<keyword evidence="5" id="KW-0698">rRNA processing</keyword>
<keyword evidence="9" id="KW-0067">ATP-binding</keyword>
<name>A0AAD3DUS7_9CHLO</name>
<evidence type="ECO:0000259" key="16">
    <source>
        <dbReference type="PROSITE" id="PS51195"/>
    </source>
</evidence>
<dbReference type="CDD" id="cd00268">
    <property type="entry name" value="DEADc"/>
    <property type="match status" value="1"/>
</dbReference>
<evidence type="ECO:0000313" key="17">
    <source>
        <dbReference type="EMBL" id="GFR47037.1"/>
    </source>
</evidence>
<dbReference type="InterPro" id="IPR001650">
    <property type="entry name" value="Helicase_C-like"/>
</dbReference>